<reference evidence="2" key="1">
    <citation type="journal article" date="2022" name="Cladistics">
        <title>Diversification of the phytophagous lineages of true bugs (Insecta: Hemiptera: Heteroptera) shortly after that of the flowering plants.</title>
        <authorList>
            <person name="Ye F."/>
            <person name="Kment P."/>
            <person name="Redei D."/>
            <person name="Luo J.Y."/>
            <person name="Wang Y.H."/>
            <person name="Kuechler S.M."/>
            <person name="Zhang W.W."/>
            <person name="Chen P.P."/>
            <person name="Wu H.Y."/>
            <person name="Wu Y.Z."/>
            <person name="Sun X.Y."/>
            <person name="Ding L."/>
            <person name="Wang Y.R."/>
            <person name="Xie Q."/>
        </authorList>
    </citation>
    <scope>NUCLEOTIDE SEQUENCE</scope>
</reference>
<dbReference type="AlphaFoldDB" id="A0A8T9ZW50"/>
<keyword evidence="1" id="KW-0812">Transmembrane</keyword>
<proteinExistence type="predicted"/>
<keyword evidence="1" id="KW-1133">Transmembrane helix</keyword>
<geneLocation type="mitochondrion" evidence="2"/>
<evidence type="ECO:0000256" key="1">
    <source>
        <dbReference type="SAM" id="Phobius"/>
    </source>
</evidence>
<keyword evidence="1" id="KW-0472">Membrane</keyword>
<organism evidence="2">
    <name type="scientific">Megaris sp</name>
    <dbReference type="NCBI Taxonomy" id="2931300"/>
    <lineage>
        <taxon>Eukaryota</taxon>
        <taxon>Metazoa</taxon>
        <taxon>Ecdysozoa</taxon>
        <taxon>Arthropoda</taxon>
        <taxon>Hexapoda</taxon>
        <taxon>Insecta</taxon>
        <taxon>Pterygota</taxon>
        <taxon>Neoptera</taxon>
        <taxon>Paraneoptera</taxon>
        <taxon>Hemiptera</taxon>
        <taxon>Heteroptera</taxon>
        <taxon>Panheteroptera</taxon>
        <taxon>Pentatomomorpha</taxon>
        <taxon>Pentatomoidea</taxon>
        <taxon>Megarididae</taxon>
        <taxon>Megaris</taxon>
    </lineage>
</organism>
<sequence>MIFMESLIISMSFLFIWLKHPMSMGICLITLTVIMAMLMNILLKSSMLAYILIIIMLSGVMVLFIYMASVASNEKFHFSWNLLTMFLLINIIFMTTLNYSPFFYKNMVPMMTQDYSMILSIYMYPNNYMILFIIMLLLMMMLVVFYLVTSKEGPLRMKF</sequence>
<dbReference type="EMBL" id="MW619639">
    <property type="protein sequence ID" value="UPL65218.1"/>
    <property type="molecule type" value="Genomic_DNA"/>
</dbReference>
<name>A0A8T9ZW50_9HEMI</name>
<feature type="transmembrane region" description="Helical" evidence="1">
    <location>
        <begin position="128"/>
        <end position="148"/>
    </location>
</feature>
<evidence type="ECO:0000313" key="2">
    <source>
        <dbReference type="EMBL" id="UPL65218.1"/>
    </source>
</evidence>
<feature type="transmembrane region" description="Helical" evidence="1">
    <location>
        <begin position="48"/>
        <end position="68"/>
    </location>
</feature>
<protein>
    <submittedName>
        <fullName evidence="2">NADH dehydrogenase subunit 6</fullName>
    </submittedName>
</protein>
<feature type="transmembrane region" description="Helical" evidence="1">
    <location>
        <begin position="80"/>
        <end position="100"/>
    </location>
</feature>
<accession>A0A8T9ZW50</accession>
<feature type="transmembrane region" description="Helical" evidence="1">
    <location>
        <begin position="21"/>
        <end position="42"/>
    </location>
</feature>
<keyword evidence="2" id="KW-0496">Mitochondrion</keyword>